<evidence type="ECO:0000256" key="3">
    <source>
        <dbReference type="ARBA" id="ARBA00012693"/>
    </source>
</evidence>
<dbReference type="Pfam" id="PF00793">
    <property type="entry name" value="DAHP_synth_1"/>
    <property type="match status" value="1"/>
</dbReference>
<dbReference type="InterPro" id="IPR006269">
    <property type="entry name" value="KDO8P_synthase"/>
</dbReference>
<dbReference type="GO" id="GO:0005737">
    <property type="term" value="C:cytoplasm"/>
    <property type="evidence" value="ECO:0007669"/>
    <property type="project" value="UniProtKB-SubCell"/>
</dbReference>
<evidence type="ECO:0000256" key="6">
    <source>
        <dbReference type="ARBA" id="ARBA00049112"/>
    </source>
</evidence>
<keyword evidence="4" id="KW-0963">Cytoplasm</keyword>
<name>A0A381WQF6_9ZZZZ</name>
<dbReference type="EC" id="2.5.1.55" evidence="3"/>
<feature type="domain" description="DAHP synthetase I/KDSA" evidence="7">
    <location>
        <begin position="5"/>
        <end position="66"/>
    </location>
</feature>
<dbReference type="Gene3D" id="3.20.20.70">
    <property type="entry name" value="Aldolase class I"/>
    <property type="match status" value="1"/>
</dbReference>
<proteinExistence type="inferred from homology"/>
<dbReference type="InterPro" id="IPR006218">
    <property type="entry name" value="DAHP1/KDSA"/>
</dbReference>
<gene>
    <name evidence="8" type="ORF">METZ01_LOCUS107007</name>
</gene>
<dbReference type="GO" id="GO:0008676">
    <property type="term" value="F:3-deoxy-8-phosphooctulonate synthase activity"/>
    <property type="evidence" value="ECO:0007669"/>
    <property type="project" value="UniProtKB-EC"/>
</dbReference>
<protein>
    <recommendedName>
        <fullName evidence="3">3-deoxy-8-phosphooctulonate synthase</fullName>
        <ecNumber evidence="3">2.5.1.55</ecNumber>
    </recommendedName>
</protein>
<comment type="subcellular location">
    <subcellularLocation>
        <location evidence="1">Cytoplasm</location>
    </subcellularLocation>
</comment>
<dbReference type="AlphaFoldDB" id="A0A381WQF6"/>
<feature type="non-terminal residue" evidence="8">
    <location>
        <position position="1"/>
    </location>
</feature>
<evidence type="ECO:0000256" key="4">
    <source>
        <dbReference type="ARBA" id="ARBA00022490"/>
    </source>
</evidence>
<sequence length="76" mass="7979">PGQGGNRSGGRREFVPVLTRAAVAAGVSGVFMEVHPDPDRAMSDGPNSWPLEQLPDLLHMLMSIDKVTKGASGDGH</sequence>
<dbReference type="InterPro" id="IPR013785">
    <property type="entry name" value="Aldolase_TIM"/>
</dbReference>
<evidence type="ECO:0000313" key="8">
    <source>
        <dbReference type="EMBL" id="SVA54153.1"/>
    </source>
</evidence>
<evidence type="ECO:0000256" key="5">
    <source>
        <dbReference type="ARBA" id="ARBA00022679"/>
    </source>
</evidence>
<evidence type="ECO:0000256" key="1">
    <source>
        <dbReference type="ARBA" id="ARBA00004496"/>
    </source>
</evidence>
<dbReference type="PANTHER" id="PTHR21057">
    <property type="entry name" value="PHOSPHO-2-DEHYDRO-3-DEOXYHEPTONATE ALDOLASE"/>
    <property type="match status" value="1"/>
</dbReference>
<evidence type="ECO:0000259" key="7">
    <source>
        <dbReference type="Pfam" id="PF00793"/>
    </source>
</evidence>
<dbReference type="SUPFAM" id="SSF51569">
    <property type="entry name" value="Aldolase"/>
    <property type="match status" value="1"/>
</dbReference>
<evidence type="ECO:0000256" key="2">
    <source>
        <dbReference type="ARBA" id="ARBA00010499"/>
    </source>
</evidence>
<keyword evidence="5" id="KW-0808">Transferase</keyword>
<reference evidence="8" key="1">
    <citation type="submission" date="2018-05" db="EMBL/GenBank/DDBJ databases">
        <authorList>
            <person name="Lanie J.A."/>
            <person name="Ng W.-L."/>
            <person name="Kazmierczak K.M."/>
            <person name="Andrzejewski T.M."/>
            <person name="Davidsen T.M."/>
            <person name="Wayne K.J."/>
            <person name="Tettelin H."/>
            <person name="Glass J.I."/>
            <person name="Rusch D."/>
            <person name="Podicherti R."/>
            <person name="Tsui H.-C.T."/>
            <person name="Winkler M.E."/>
        </authorList>
    </citation>
    <scope>NUCLEOTIDE SEQUENCE</scope>
</reference>
<accession>A0A381WQF6</accession>
<comment type="similarity">
    <text evidence="2">Belongs to the KdsA family.</text>
</comment>
<dbReference type="EMBL" id="UINC01012396">
    <property type="protein sequence ID" value="SVA54153.1"/>
    <property type="molecule type" value="Genomic_DNA"/>
</dbReference>
<comment type="catalytic activity">
    <reaction evidence="6">
        <text>D-arabinose 5-phosphate + phosphoenolpyruvate + H2O = 3-deoxy-alpha-D-manno-2-octulosonate-8-phosphate + phosphate</text>
        <dbReference type="Rhea" id="RHEA:14053"/>
        <dbReference type="ChEBI" id="CHEBI:15377"/>
        <dbReference type="ChEBI" id="CHEBI:43474"/>
        <dbReference type="ChEBI" id="CHEBI:57693"/>
        <dbReference type="ChEBI" id="CHEBI:58702"/>
        <dbReference type="ChEBI" id="CHEBI:85985"/>
        <dbReference type="EC" id="2.5.1.55"/>
    </reaction>
</comment>
<organism evidence="8">
    <name type="scientific">marine metagenome</name>
    <dbReference type="NCBI Taxonomy" id="408172"/>
    <lineage>
        <taxon>unclassified sequences</taxon>
        <taxon>metagenomes</taxon>
        <taxon>ecological metagenomes</taxon>
    </lineage>
</organism>